<sequence length="39" mass="4165">MVAAVTGIRGGEKELRKIMRSKEPLSIIDRATLAVLLGA</sequence>
<dbReference type="EMBL" id="CAADIE010000001">
    <property type="protein sequence ID" value="VFR32414.1"/>
    <property type="molecule type" value="Genomic_DNA"/>
</dbReference>
<reference evidence="2" key="1">
    <citation type="submission" date="2019-03" db="EMBL/GenBank/DDBJ databases">
        <authorList>
            <person name="Danneels B."/>
        </authorList>
    </citation>
    <scope>NUCLEOTIDE SEQUENCE</scope>
</reference>
<organism evidence="2">
    <name type="scientific">plant metagenome</name>
    <dbReference type="NCBI Taxonomy" id="1297885"/>
    <lineage>
        <taxon>unclassified sequences</taxon>
        <taxon>metagenomes</taxon>
        <taxon>organismal metagenomes</taxon>
    </lineage>
</organism>
<evidence type="ECO:0000313" key="1">
    <source>
        <dbReference type="EMBL" id="VFR32414.1"/>
    </source>
</evidence>
<accession>A0A484R158</accession>
<evidence type="ECO:0000313" key="2">
    <source>
        <dbReference type="EMBL" id="VFR44234.1"/>
    </source>
</evidence>
<protein>
    <submittedName>
        <fullName evidence="2">Uncharacterized protein</fullName>
    </submittedName>
</protein>
<dbReference type="AlphaFoldDB" id="A0A484R158"/>
<gene>
    <name evidence="1" type="ORF">BER1_1099</name>
    <name evidence="2" type="ORF">BER2_1682</name>
</gene>
<dbReference type="EMBL" id="CAADIH010000018">
    <property type="protein sequence ID" value="VFR44234.1"/>
    <property type="molecule type" value="Genomic_DNA"/>
</dbReference>
<proteinExistence type="predicted"/>
<name>A0A484R158_9ZZZZ</name>